<gene>
    <name evidence="2" type="ORF">AVDCRST_MAG45-742</name>
</gene>
<accession>A0A6J4S7H3</accession>
<protein>
    <submittedName>
        <fullName evidence="2">Uncharacterized protein</fullName>
    </submittedName>
</protein>
<dbReference type="AlphaFoldDB" id="A0A6J4S7H3"/>
<feature type="compositionally biased region" description="Polar residues" evidence="1">
    <location>
        <begin position="1"/>
        <end position="10"/>
    </location>
</feature>
<organism evidence="2">
    <name type="scientific">uncultured Solirubrobacterales bacterium</name>
    <dbReference type="NCBI Taxonomy" id="768556"/>
    <lineage>
        <taxon>Bacteria</taxon>
        <taxon>Bacillati</taxon>
        <taxon>Actinomycetota</taxon>
        <taxon>Thermoleophilia</taxon>
        <taxon>Solirubrobacterales</taxon>
        <taxon>environmental samples</taxon>
    </lineage>
</organism>
<proteinExistence type="predicted"/>
<evidence type="ECO:0000313" key="2">
    <source>
        <dbReference type="EMBL" id="CAA9490936.1"/>
    </source>
</evidence>
<name>A0A6J4S7H3_9ACTN</name>
<sequence>MERRSSTLSSRGRPRGVDAYRPGPGSIRWSTAPASVTAHVDAEQAVSFWMDQRVLLRRLRVHFLLLPLSEVAVLSDDRDPLPGTPREHWLVWQSLTKSAVTTRVPTDAGVLAGRLGLGRGAQGAAARAMLGELMAAIWQLRSV</sequence>
<reference evidence="2" key="1">
    <citation type="submission" date="2020-02" db="EMBL/GenBank/DDBJ databases">
        <authorList>
            <person name="Meier V. D."/>
        </authorList>
    </citation>
    <scope>NUCLEOTIDE SEQUENCE</scope>
    <source>
        <strain evidence="2">AVDCRST_MAG45</strain>
    </source>
</reference>
<feature type="region of interest" description="Disordered" evidence="1">
    <location>
        <begin position="1"/>
        <end position="24"/>
    </location>
</feature>
<evidence type="ECO:0000256" key="1">
    <source>
        <dbReference type="SAM" id="MobiDB-lite"/>
    </source>
</evidence>
<dbReference type="EMBL" id="CADCVU010000066">
    <property type="protein sequence ID" value="CAA9490936.1"/>
    <property type="molecule type" value="Genomic_DNA"/>
</dbReference>